<feature type="region of interest" description="Disordered" evidence="7">
    <location>
        <begin position="197"/>
        <end position="231"/>
    </location>
</feature>
<dbReference type="Pfam" id="PF25041">
    <property type="entry name" value="UFL1_C"/>
    <property type="match status" value="1"/>
</dbReference>
<dbReference type="GO" id="GO:0032434">
    <property type="term" value="P:regulation of proteasomal ubiquitin-dependent protein catabolic process"/>
    <property type="evidence" value="ECO:0007669"/>
    <property type="project" value="TreeGrafter"/>
</dbReference>
<evidence type="ECO:0000313" key="12">
    <source>
        <dbReference type="WBParaSite" id="nRc.2.0.1.t32810-RA"/>
    </source>
</evidence>
<evidence type="ECO:0000313" key="11">
    <source>
        <dbReference type="Proteomes" id="UP000887565"/>
    </source>
</evidence>
<dbReference type="OMA" id="CILHASG"/>
<sequence>MTIDLKIEPGLFFSTYDRLLNDGYIKGSISGGRVLDRAVFVPDIYIEATERFLKSFYYQNGYLELSAVKKLPADPKISLQRLLLDDAESLIYLKTVVLSRELYDQIENTVHESMKKHSWVAVEASVNIPLEKSDVGQLVSLLENKHKDWTLCDRNYFYQHNLVDKFLKIFEPLCIDKASKESVNIAKLLRSTREGASIQQEMTKKSKGAGAKKRKGDKNRDTTDDWSDQPSANDNDQLIFMMRGELIKYLTDQFCDDGSYPVEILGDICSRLYSKLNALYREHAESIYVNTQSSNSKKGHGDFKEKFRLLYQNICLFDAGTSIFNDSVSEQLKSFLLRTLCTDLVNLAISFYCHSPNSAQLTPKVRDSMIDSMASDVKVAFRKTIQSLNTKNLDAFFDAVDEISAPNICSLSVRRPDKKLRSEIVMRYQMELLSQLNECQDESTGLLSACLFLISKLSSSDIMVHASGKFVPQMVQLLHDKIPKSLHQLLTENQKLVVQKLKAPNDENVGSEVKSKFEKLKQEIFDTYANVSTS</sequence>
<dbReference type="InterPro" id="IPR018611">
    <property type="entry name" value="Ufl1"/>
</dbReference>
<evidence type="ECO:0000256" key="3">
    <source>
        <dbReference type="ARBA" id="ARBA00014160"/>
    </source>
</evidence>
<feature type="domain" description="E3 UFM1-protein ligase 1-like N-terminal" evidence="8">
    <location>
        <begin position="5"/>
        <end position="72"/>
    </location>
</feature>
<keyword evidence="4" id="KW-0808">Transferase</keyword>
<name>A0A915K4N2_ROMCU</name>
<dbReference type="GO" id="GO:0034976">
    <property type="term" value="P:response to endoplasmic reticulum stress"/>
    <property type="evidence" value="ECO:0007669"/>
    <property type="project" value="TreeGrafter"/>
</dbReference>
<dbReference type="Pfam" id="PF09743">
    <property type="entry name" value="E3_UFM1_ligase"/>
    <property type="match status" value="1"/>
</dbReference>
<keyword evidence="11" id="KW-1185">Reference proteome</keyword>
<comment type="similarity">
    <text evidence="2">Belongs to the UFL1 family.</text>
</comment>
<organism evidence="11 12">
    <name type="scientific">Romanomermis culicivorax</name>
    <name type="common">Nematode worm</name>
    <dbReference type="NCBI Taxonomy" id="13658"/>
    <lineage>
        <taxon>Eukaryota</taxon>
        <taxon>Metazoa</taxon>
        <taxon>Ecdysozoa</taxon>
        <taxon>Nematoda</taxon>
        <taxon>Enoplea</taxon>
        <taxon>Dorylaimia</taxon>
        <taxon>Mermithida</taxon>
        <taxon>Mermithoidea</taxon>
        <taxon>Mermithidae</taxon>
        <taxon>Romanomermis</taxon>
    </lineage>
</organism>
<evidence type="ECO:0000256" key="7">
    <source>
        <dbReference type="SAM" id="MobiDB-lite"/>
    </source>
</evidence>
<feature type="domain" description="E3 UFM1-protein ligase-like C-terminal" evidence="10">
    <location>
        <begin position="424"/>
        <end position="523"/>
    </location>
</feature>
<evidence type="ECO:0000259" key="8">
    <source>
        <dbReference type="Pfam" id="PF09743"/>
    </source>
</evidence>
<keyword evidence="5" id="KW-0833">Ubl conjugation pathway</keyword>
<evidence type="ECO:0000256" key="4">
    <source>
        <dbReference type="ARBA" id="ARBA00022679"/>
    </source>
</evidence>
<dbReference type="InterPro" id="IPR056579">
    <property type="entry name" value="Ufl1_N"/>
</dbReference>
<dbReference type="GO" id="GO:0005789">
    <property type="term" value="C:endoplasmic reticulum membrane"/>
    <property type="evidence" value="ECO:0007669"/>
    <property type="project" value="TreeGrafter"/>
</dbReference>
<dbReference type="AlphaFoldDB" id="A0A915K4N2"/>
<dbReference type="InterPro" id="IPR056580">
    <property type="entry name" value="Ufl1_dom"/>
</dbReference>
<feature type="compositionally biased region" description="Basic residues" evidence="7">
    <location>
        <begin position="205"/>
        <end position="217"/>
    </location>
</feature>
<dbReference type="PANTHER" id="PTHR31057:SF0">
    <property type="entry name" value="E3 UFM1-PROTEIN LIGASE 1"/>
    <property type="match status" value="1"/>
</dbReference>
<evidence type="ECO:0000256" key="2">
    <source>
        <dbReference type="ARBA" id="ARBA00010789"/>
    </source>
</evidence>
<accession>A0A915K4N2</accession>
<dbReference type="GO" id="GO:1990592">
    <property type="term" value="P:protein K69-linked ufmylation"/>
    <property type="evidence" value="ECO:0007669"/>
    <property type="project" value="TreeGrafter"/>
</dbReference>
<evidence type="ECO:0000259" key="9">
    <source>
        <dbReference type="Pfam" id="PF23659"/>
    </source>
</evidence>
<dbReference type="WBParaSite" id="nRc.2.0.1.t32810-RA">
    <property type="protein sequence ID" value="nRc.2.0.1.t32810-RA"/>
    <property type="gene ID" value="nRc.2.0.1.g32810"/>
</dbReference>
<protein>
    <recommendedName>
        <fullName evidence="3">E3 UFM1-protein ligase 1 homolog</fullName>
    </recommendedName>
    <alternativeName>
        <fullName evidence="6">E3 UFM1-protein transferase 1 homolog</fullName>
    </alternativeName>
</protein>
<dbReference type="PANTHER" id="PTHR31057">
    <property type="entry name" value="E3 UFM1-PROTEIN LIGASE 1"/>
    <property type="match status" value="1"/>
</dbReference>
<dbReference type="Proteomes" id="UP000887565">
    <property type="component" value="Unplaced"/>
</dbReference>
<comment type="function">
    <text evidence="1">E3 UFM1-protein ligase that mediates ufmylation of target proteins.</text>
</comment>
<reference evidence="12" key="1">
    <citation type="submission" date="2022-11" db="UniProtKB">
        <authorList>
            <consortium name="WormBaseParasite"/>
        </authorList>
    </citation>
    <scope>IDENTIFICATION</scope>
</reference>
<evidence type="ECO:0000256" key="6">
    <source>
        <dbReference type="ARBA" id="ARBA00030452"/>
    </source>
</evidence>
<evidence type="ECO:0000256" key="5">
    <source>
        <dbReference type="ARBA" id="ARBA00022786"/>
    </source>
</evidence>
<evidence type="ECO:0000256" key="1">
    <source>
        <dbReference type="ARBA" id="ARBA00003950"/>
    </source>
</evidence>
<dbReference type="Pfam" id="PF23659">
    <property type="entry name" value="UFL1"/>
    <property type="match status" value="1"/>
</dbReference>
<dbReference type="GO" id="GO:0061666">
    <property type="term" value="F:UFM1 ligase activity"/>
    <property type="evidence" value="ECO:0007669"/>
    <property type="project" value="InterPro"/>
</dbReference>
<proteinExistence type="inferred from homology"/>
<dbReference type="InterPro" id="IPR056761">
    <property type="entry name" value="Ufl1-like_C"/>
</dbReference>
<feature type="domain" description="E3 UFM1-protein ligase 1-like" evidence="9">
    <location>
        <begin position="300"/>
        <end position="415"/>
    </location>
</feature>
<evidence type="ECO:0000259" key="10">
    <source>
        <dbReference type="Pfam" id="PF25041"/>
    </source>
</evidence>